<protein>
    <submittedName>
        <fullName evidence="1">Uncharacterized protein</fullName>
    </submittedName>
</protein>
<dbReference type="AlphaFoldDB" id="A0A7J8U5X3"/>
<keyword evidence="2" id="KW-1185">Reference proteome</keyword>
<proteinExistence type="predicted"/>
<accession>A0A7J8U5X3</accession>
<organism evidence="1 2">
    <name type="scientific">Gossypium klotzschianum</name>
    <dbReference type="NCBI Taxonomy" id="34286"/>
    <lineage>
        <taxon>Eukaryota</taxon>
        <taxon>Viridiplantae</taxon>
        <taxon>Streptophyta</taxon>
        <taxon>Embryophyta</taxon>
        <taxon>Tracheophyta</taxon>
        <taxon>Spermatophyta</taxon>
        <taxon>Magnoliopsida</taxon>
        <taxon>eudicotyledons</taxon>
        <taxon>Gunneridae</taxon>
        <taxon>Pentapetalae</taxon>
        <taxon>rosids</taxon>
        <taxon>malvids</taxon>
        <taxon>Malvales</taxon>
        <taxon>Malvaceae</taxon>
        <taxon>Malvoideae</taxon>
        <taxon>Gossypium</taxon>
    </lineage>
</organism>
<evidence type="ECO:0000313" key="1">
    <source>
        <dbReference type="EMBL" id="MBA0645654.1"/>
    </source>
</evidence>
<comment type="caution">
    <text evidence="1">The sequence shown here is derived from an EMBL/GenBank/DDBJ whole genome shotgun (WGS) entry which is preliminary data.</text>
</comment>
<evidence type="ECO:0000313" key="2">
    <source>
        <dbReference type="Proteomes" id="UP000593573"/>
    </source>
</evidence>
<feature type="non-terminal residue" evidence="1">
    <location>
        <position position="17"/>
    </location>
</feature>
<reference evidence="1 2" key="1">
    <citation type="journal article" date="2019" name="Genome Biol. Evol.">
        <title>Insights into the evolution of the New World diploid cottons (Gossypium, subgenus Houzingenia) based on genome sequencing.</title>
        <authorList>
            <person name="Grover C.E."/>
            <person name="Arick M.A. 2nd"/>
            <person name="Thrash A."/>
            <person name="Conover J.L."/>
            <person name="Sanders W.S."/>
            <person name="Peterson D.G."/>
            <person name="Frelichowski J.E."/>
            <person name="Scheffler J.A."/>
            <person name="Scheffler B.E."/>
            <person name="Wendel J.F."/>
        </authorList>
    </citation>
    <scope>NUCLEOTIDE SEQUENCE [LARGE SCALE GENOMIC DNA]</scope>
    <source>
        <strain evidence="1">57</strain>
        <tissue evidence="1">Leaf</tissue>
    </source>
</reference>
<gene>
    <name evidence="1" type="ORF">Goklo_013721</name>
</gene>
<name>A0A7J8U5X3_9ROSI</name>
<sequence length="17" mass="1996">MVDPDLRLWVGIKANLR</sequence>
<dbReference type="Proteomes" id="UP000593573">
    <property type="component" value="Unassembled WGS sequence"/>
</dbReference>
<dbReference type="EMBL" id="JABFAB010000004">
    <property type="protein sequence ID" value="MBA0645654.1"/>
    <property type="molecule type" value="Genomic_DNA"/>
</dbReference>